<dbReference type="KEGG" id="ccro:CMC5_011180"/>
<feature type="transmembrane region" description="Helical" evidence="7">
    <location>
        <begin position="136"/>
        <end position="166"/>
    </location>
</feature>
<evidence type="ECO:0000313" key="9">
    <source>
        <dbReference type="Proteomes" id="UP000067626"/>
    </source>
</evidence>
<dbReference type="AlphaFoldDB" id="A0A0K1E8H8"/>
<feature type="transmembrane region" description="Helical" evidence="7">
    <location>
        <begin position="298"/>
        <end position="329"/>
    </location>
</feature>
<evidence type="ECO:0000256" key="7">
    <source>
        <dbReference type="SAM" id="Phobius"/>
    </source>
</evidence>
<protein>
    <recommendedName>
        <fullName evidence="10">Permease</fullName>
    </recommendedName>
</protein>
<keyword evidence="3 7" id="KW-0812">Transmembrane</keyword>
<dbReference type="EMBL" id="CP012159">
    <property type="protein sequence ID" value="AKT36992.1"/>
    <property type="molecule type" value="Genomic_DNA"/>
</dbReference>
<organism evidence="8 9">
    <name type="scientific">Chondromyces crocatus</name>
    <dbReference type="NCBI Taxonomy" id="52"/>
    <lineage>
        <taxon>Bacteria</taxon>
        <taxon>Pseudomonadati</taxon>
        <taxon>Myxococcota</taxon>
        <taxon>Polyangia</taxon>
        <taxon>Polyangiales</taxon>
        <taxon>Polyangiaceae</taxon>
        <taxon>Chondromyces</taxon>
    </lineage>
</organism>
<reference evidence="8 9" key="1">
    <citation type="submission" date="2015-07" db="EMBL/GenBank/DDBJ databases">
        <title>Genome analysis of myxobacterium Chondromyces crocatus Cm c5 reveals a high potential for natural compound synthesis and the genetic basis for the loss of fruiting body formation.</title>
        <authorList>
            <person name="Zaburannyi N."/>
            <person name="Bunk B."/>
            <person name="Maier J."/>
            <person name="Overmann J."/>
            <person name="Mueller R."/>
        </authorList>
    </citation>
    <scope>NUCLEOTIDE SEQUENCE [LARGE SCALE GENOMIC DNA]</scope>
    <source>
        <strain evidence="8 9">Cm c5</strain>
    </source>
</reference>
<feature type="transmembrane region" description="Helical" evidence="7">
    <location>
        <begin position="201"/>
        <end position="223"/>
    </location>
</feature>
<dbReference type="Pfam" id="PF01594">
    <property type="entry name" value="AI-2E_transport"/>
    <property type="match status" value="1"/>
</dbReference>
<keyword evidence="4 7" id="KW-1133">Transmembrane helix</keyword>
<evidence type="ECO:0000313" key="8">
    <source>
        <dbReference type="EMBL" id="AKT36992.1"/>
    </source>
</evidence>
<name>A0A0K1E8H8_CHOCO</name>
<dbReference type="OrthoDB" id="9773730at2"/>
<evidence type="ECO:0000256" key="4">
    <source>
        <dbReference type="ARBA" id="ARBA00022989"/>
    </source>
</evidence>
<feature type="region of interest" description="Disordered" evidence="6">
    <location>
        <begin position="343"/>
        <end position="389"/>
    </location>
</feature>
<feature type="transmembrane region" description="Helical" evidence="7">
    <location>
        <begin position="60"/>
        <end position="79"/>
    </location>
</feature>
<evidence type="ECO:0000256" key="3">
    <source>
        <dbReference type="ARBA" id="ARBA00022692"/>
    </source>
</evidence>
<feature type="transmembrane region" description="Helical" evidence="7">
    <location>
        <begin position="254"/>
        <end position="278"/>
    </location>
</feature>
<evidence type="ECO:0000256" key="1">
    <source>
        <dbReference type="ARBA" id="ARBA00004141"/>
    </source>
</evidence>
<evidence type="ECO:0000256" key="6">
    <source>
        <dbReference type="SAM" id="MobiDB-lite"/>
    </source>
</evidence>
<feature type="transmembrane region" description="Helical" evidence="7">
    <location>
        <begin position="6"/>
        <end position="39"/>
    </location>
</feature>
<sequence>MDRERWLAVIFRTGLVVFFIWMTEGILIPIVLGALFALLLSRLLPHVERRLGRAKGFAPLAVTVSSLVLIVIPFVFISVEVVRSVSEFLTRDWTATFNRLQTFVTSGIDIWGHRVHIGGPQIQSVLSDVGQRTATFLAGLIAGLATSVPNFIVNLFLFLVALYYFLRDGDELQRWMLRVSPFSGPQTGELFASVRETVNGAILGLIATALVQGGLTLAALYIFSVPNAFLLGVAATLMSFLPIIGTTPVTVGSAIYLFVVGRYGAGVGMMVAAAIVGLSDNIVRPWAQSSQGSMHPLLALLGIFGGIELFGAAGIFIGPIVAAMAVWAVDTYVRMYPRHDPVKNPAARPPAPVDAPPPVGGVVPVSPPAPSSVPPSGSAPPPPDSTPPR</sequence>
<comment type="subcellular location">
    <subcellularLocation>
        <location evidence="1">Membrane</location>
        <topology evidence="1">Multi-pass membrane protein</topology>
    </subcellularLocation>
</comment>
<feature type="compositionally biased region" description="Pro residues" evidence="6">
    <location>
        <begin position="347"/>
        <end position="389"/>
    </location>
</feature>
<proteinExistence type="inferred from homology"/>
<evidence type="ECO:0000256" key="5">
    <source>
        <dbReference type="ARBA" id="ARBA00023136"/>
    </source>
</evidence>
<dbReference type="InterPro" id="IPR002549">
    <property type="entry name" value="AI-2E-like"/>
</dbReference>
<evidence type="ECO:0008006" key="10">
    <source>
        <dbReference type="Google" id="ProtNLM"/>
    </source>
</evidence>
<dbReference type="Proteomes" id="UP000067626">
    <property type="component" value="Chromosome"/>
</dbReference>
<dbReference type="GO" id="GO:0016020">
    <property type="term" value="C:membrane"/>
    <property type="evidence" value="ECO:0007669"/>
    <property type="project" value="UniProtKB-SubCell"/>
</dbReference>
<dbReference type="PANTHER" id="PTHR21716">
    <property type="entry name" value="TRANSMEMBRANE PROTEIN"/>
    <property type="match status" value="1"/>
</dbReference>
<keyword evidence="9" id="KW-1185">Reference proteome</keyword>
<dbReference type="PANTHER" id="PTHR21716:SF4">
    <property type="entry name" value="TRANSMEMBRANE PROTEIN 245"/>
    <property type="match status" value="1"/>
</dbReference>
<accession>A0A0K1E8H8</accession>
<comment type="similarity">
    <text evidence="2">Belongs to the autoinducer-2 exporter (AI-2E) (TC 2.A.86) family.</text>
</comment>
<keyword evidence="5 7" id="KW-0472">Membrane</keyword>
<gene>
    <name evidence="8" type="ORF">CMC5_011180</name>
</gene>
<evidence type="ECO:0000256" key="2">
    <source>
        <dbReference type="ARBA" id="ARBA00009773"/>
    </source>
</evidence>